<name>A0AB34J8N3_PRYPA</name>
<reference evidence="2 3" key="1">
    <citation type="journal article" date="2024" name="Science">
        <title>Giant polyketide synthase enzymes in the biosynthesis of giant marine polyether toxins.</title>
        <authorList>
            <person name="Fallon T.R."/>
            <person name="Shende V.V."/>
            <person name="Wierzbicki I.H."/>
            <person name="Pendleton A.L."/>
            <person name="Watervoot N.F."/>
            <person name="Auber R.P."/>
            <person name="Gonzalez D.J."/>
            <person name="Wisecaver J.H."/>
            <person name="Moore B.S."/>
        </authorList>
    </citation>
    <scope>NUCLEOTIDE SEQUENCE [LARGE SCALE GENOMIC DNA]</scope>
    <source>
        <strain evidence="2 3">12B1</strain>
    </source>
</reference>
<comment type="caution">
    <text evidence="2">The sequence shown here is derived from an EMBL/GenBank/DDBJ whole genome shotgun (WGS) entry which is preliminary data.</text>
</comment>
<protein>
    <submittedName>
        <fullName evidence="2">Uncharacterized protein</fullName>
    </submittedName>
</protein>
<gene>
    <name evidence="2" type="ORF">AB1Y20_004182</name>
</gene>
<feature type="compositionally biased region" description="Basic and acidic residues" evidence="1">
    <location>
        <begin position="16"/>
        <end position="28"/>
    </location>
</feature>
<feature type="compositionally biased region" description="Gly residues" evidence="1">
    <location>
        <begin position="31"/>
        <end position="40"/>
    </location>
</feature>
<sequence>MVGYRRWRSARGPARKQPEQKRASDVHMKMGSGGAWERGGGEGAAMRWLAAEGGAAVENVHESRRQGRSEGVEGERPLVNGAAASAARIASGRVVAGHGSAEAARAPRCGERSPPRI</sequence>
<dbReference type="AlphaFoldDB" id="A0AB34J8N3"/>
<dbReference type="Proteomes" id="UP001515480">
    <property type="component" value="Unassembled WGS sequence"/>
</dbReference>
<accession>A0AB34J8N3</accession>
<evidence type="ECO:0000313" key="2">
    <source>
        <dbReference type="EMBL" id="KAL1515120.1"/>
    </source>
</evidence>
<feature type="region of interest" description="Disordered" evidence="1">
    <location>
        <begin position="1"/>
        <end position="40"/>
    </location>
</feature>
<feature type="region of interest" description="Disordered" evidence="1">
    <location>
        <begin position="93"/>
        <end position="117"/>
    </location>
</feature>
<organism evidence="2 3">
    <name type="scientific">Prymnesium parvum</name>
    <name type="common">Toxic golden alga</name>
    <dbReference type="NCBI Taxonomy" id="97485"/>
    <lineage>
        <taxon>Eukaryota</taxon>
        <taxon>Haptista</taxon>
        <taxon>Haptophyta</taxon>
        <taxon>Prymnesiophyceae</taxon>
        <taxon>Prymnesiales</taxon>
        <taxon>Prymnesiaceae</taxon>
        <taxon>Prymnesium</taxon>
    </lineage>
</organism>
<keyword evidence="3" id="KW-1185">Reference proteome</keyword>
<proteinExistence type="predicted"/>
<evidence type="ECO:0000256" key="1">
    <source>
        <dbReference type="SAM" id="MobiDB-lite"/>
    </source>
</evidence>
<feature type="region of interest" description="Disordered" evidence="1">
    <location>
        <begin position="57"/>
        <end position="79"/>
    </location>
</feature>
<feature type="compositionally biased region" description="Basic and acidic residues" evidence="1">
    <location>
        <begin position="108"/>
        <end position="117"/>
    </location>
</feature>
<feature type="compositionally biased region" description="Basic and acidic residues" evidence="1">
    <location>
        <begin position="59"/>
        <end position="76"/>
    </location>
</feature>
<evidence type="ECO:0000313" key="3">
    <source>
        <dbReference type="Proteomes" id="UP001515480"/>
    </source>
</evidence>
<dbReference type="EMBL" id="JBGBPQ010000012">
    <property type="protein sequence ID" value="KAL1515120.1"/>
    <property type="molecule type" value="Genomic_DNA"/>
</dbReference>